<reference evidence="3" key="2">
    <citation type="submission" date="2015-01" db="EMBL/GenBank/DDBJ databases">
        <title>Evolutionary Origins and Diversification of the Mycorrhizal Mutualists.</title>
        <authorList>
            <consortium name="DOE Joint Genome Institute"/>
            <consortium name="Mycorrhizal Genomics Consortium"/>
            <person name="Kohler A."/>
            <person name="Kuo A."/>
            <person name="Nagy L.G."/>
            <person name="Floudas D."/>
            <person name="Copeland A."/>
            <person name="Barry K.W."/>
            <person name="Cichocki N."/>
            <person name="Veneault-Fourrey C."/>
            <person name="LaButti K."/>
            <person name="Lindquist E.A."/>
            <person name="Lipzen A."/>
            <person name="Lundell T."/>
            <person name="Morin E."/>
            <person name="Murat C."/>
            <person name="Riley R."/>
            <person name="Ohm R."/>
            <person name="Sun H."/>
            <person name="Tunlid A."/>
            <person name="Henrissat B."/>
            <person name="Grigoriev I.V."/>
            <person name="Hibbett D.S."/>
            <person name="Martin F."/>
        </authorList>
    </citation>
    <scope>NUCLEOTIDE SEQUENCE [LARGE SCALE GENOMIC DNA]</scope>
    <source>
        <strain evidence="3">h7</strain>
    </source>
</reference>
<feature type="region of interest" description="Disordered" evidence="1">
    <location>
        <begin position="149"/>
        <end position="180"/>
    </location>
</feature>
<dbReference type="HOGENOM" id="CLU_1256162_0_0_1"/>
<reference evidence="2 3" key="1">
    <citation type="submission" date="2014-04" db="EMBL/GenBank/DDBJ databases">
        <authorList>
            <consortium name="DOE Joint Genome Institute"/>
            <person name="Kuo A."/>
            <person name="Gay G."/>
            <person name="Dore J."/>
            <person name="Kohler A."/>
            <person name="Nagy L.G."/>
            <person name="Floudas D."/>
            <person name="Copeland A."/>
            <person name="Barry K.W."/>
            <person name="Cichocki N."/>
            <person name="Veneault-Fourrey C."/>
            <person name="LaButti K."/>
            <person name="Lindquist E.A."/>
            <person name="Lipzen A."/>
            <person name="Lundell T."/>
            <person name="Morin E."/>
            <person name="Murat C."/>
            <person name="Sun H."/>
            <person name="Tunlid A."/>
            <person name="Henrissat B."/>
            <person name="Grigoriev I.V."/>
            <person name="Hibbett D.S."/>
            <person name="Martin F."/>
            <person name="Nordberg H.P."/>
            <person name="Cantor M.N."/>
            <person name="Hua S.X."/>
        </authorList>
    </citation>
    <scope>NUCLEOTIDE SEQUENCE [LARGE SCALE GENOMIC DNA]</scope>
    <source>
        <strain evidence="3">h7</strain>
    </source>
</reference>
<protein>
    <submittedName>
        <fullName evidence="2">Uncharacterized protein</fullName>
    </submittedName>
</protein>
<dbReference type="OrthoDB" id="3129852at2759"/>
<accession>A0A0C3BR99</accession>
<evidence type="ECO:0000313" key="3">
    <source>
        <dbReference type="Proteomes" id="UP000053424"/>
    </source>
</evidence>
<name>A0A0C3BR99_HEBCY</name>
<organism evidence="2 3">
    <name type="scientific">Hebeloma cylindrosporum</name>
    <dbReference type="NCBI Taxonomy" id="76867"/>
    <lineage>
        <taxon>Eukaryota</taxon>
        <taxon>Fungi</taxon>
        <taxon>Dikarya</taxon>
        <taxon>Basidiomycota</taxon>
        <taxon>Agaricomycotina</taxon>
        <taxon>Agaricomycetes</taxon>
        <taxon>Agaricomycetidae</taxon>
        <taxon>Agaricales</taxon>
        <taxon>Agaricineae</taxon>
        <taxon>Hymenogastraceae</taxon>
        <taxon>Hebeloma</taxon>
    </lineage>
</organism>
<evidence type="ECO:0000313" key="2">
    <source>
        <dbReference type="EMBL" id="KIM39175.1"/>
    </source>
</evidence>
<sequence length="220" mass="24346">MPYLIIGLTPEQRDILLHWTTYLDNNDNAIAKIHIAIEEAILTDGENEFEGFLNNYLNLPQPNLTVETILNNVITSLLIIPLEITERGANVTLFNVYAPSPTLVCDVHTGWVNLFRERTYTFYGTANAMTPYTCGTCSGQDHPTGKCPLHKIPGWHKPETTTSPSGMRNEDKEDPPVEEPGTVLVVVVPLEAAKEDGAEAVPEDKGAATRYIHTPRTHPS</sequence>
<gene>
    <name evidence="2" type="ORF">M413DRAFT_29722</name>
</gene>
<dbReference type="AlphaFoldDB" id="A0A0C3BR99"/>
<feature type="region of interest" description="Disordered" evidence="1">
    <location>
        <begin position="195"/>
        <end position="220"/>
    </location>
</feature>
<keyword evidence="3" id="KW-1185">Reference proteome</keyword>
<dbReference type="Proteomes" id="UP000053424">
    <property type="component" value="Unassembled WGS sequence"/>
</dbReference>
<proteinExistence type="predicted"/>
<dbReference type="EMBL" id="KN831787">
    <property type="protein sequence ID" value="KIM39175.1"/>
    <property type="molecule type" value="Genomic_DNA"/>
</dbReference>
<feature type="compositionally biased region" description="Basic and acidic residues" evidence="1">
    <location>
        <begin position="195"/>
        <end position="207"/>
    </location>
</feature>
<evidence type="ECO:0000256" key="1">
    <source>
        <dbReference type="SAM" id="MobiDB-lite"/>
    </source>
</evidence>